<organism evidence="1 2">
    <name type="scientific">Acaulospora morrowiae</name>
    <dbReference type="NCBI Taxonomy" id="94023"/>
    <lineage>
        <taxon>Eukaryota</taxon>
        <taxon>Fungi</taxon>
        <taxon>Fungi incertae sedis</taxon>
        <taxon>Mucoromycota</taxon>
        <taxon>Glomeromycotina</taxon>
        <taxon>Glomeromycetes</taxon>
        <taxon>Diversisporales</taxon>
        <taxon>Acaulosporaceae</taxon>
        <taxon>Acaulospora</taxon>
    </lineage>
</organism>
<keyword evidence="2" id="KW-1185">Reference proteome</keyword>
<dbReference type="AlphaFoldDB" id="A0A9N9EAF2"/>
<name>A0A9N9EAF2_9GLOM</name>
<dbReference type="OrthoDB" id="2426146at2759"/>
<proteinExistence type="predicted"/>
<comment type="caution">
    <text evidence="1">The sequence shown here is derived from an EMBL/GenBank/DDBJ whole genome shotgun (WGS) entry which is preliminary data.</text>
</comment>
<gene>
    <name evidence="1" type="ORF">AMORRO_LOCUS10629</name>
</gene>
<sequence length="307" mass="35275">FDDTFEGVCSFRDIDLAKQDERVSTEEIKTNLRKLKLNLGNSTAPYTKKLLKYLKKIKPSNLTWRDPEASQVISSDSKIIWCLSEEAEDEYNHYMEPVKCMEGTTPLRIKDVCNGFVMSYNNTMYEEVPIELSHGNWDESEEDVVGIASGILDTIGSIWRNPAFGEKFAKSQNEGTYVMDIIVSVVKASLENLSIKSFAFVSTAERQSIASKDQREKTGKRSDIIFMEENDWVKLWREMNDGMYWVHKGCKPKKDGVDKLFRLRSVDIPVQFTDRDTVYNFVETLLLLQKILIINLSLLLNADRGLH</sequence>
<evidence type="ECO:0000313" key="2">
    <source>
        <dbReference type="Proteomes" id="UP000789342"/>
    </source>
</evidence>
<protein>
    <submittedName>
        <fullName evidence="1">10955_t:CDS:1</fullName>
    </submittedName>
</protein>
<evidence type="ECO:0000313" key="1">
    <source>
        <dbReference type="EMBL" id="CAG8666287.1"/>
    </source>
</evidence>
<feature type="non-terminal residue" evidence="1">
    <location>
        <position position="307"/>
    </location>
</feature>
<dbReference type="Proteomes" id="UP000789342">
    <property type="component" value="Unassembled WGS sequence"/>
</dbReference>
<reference evidence="1" key="1">
    <citation type="submission" date="2021-06" db="EMBL/GenBank/DDBJ databases">
        <authorList>
            <person name="Kallberg Y."/>
            <person name="Tangrot J."/>
            <person name="Rosling A."/>
        </authorList>
    </citation>
    <scope>NUCLEOTIDE SEQUENCE</scope>
    <source>
        <strain evidence="1">CL551</strain>
    </source>
</reference>
<dbReference type="EMBL" id="CAJVPV010011973">
    <property type="protein sequence ID" value="CAG8666287.1"/>
    <property type="molecule type" value="Genomic_DNA"/>
</dbReference>
<accession>A0A9N9EAF2</accession>